<dbReference type="PROSITE" id="PS51371">
    <property type="entry name" value="CBS"/>
    <property type="match status" value="2"/>
</dbReference>
<dbReference type="PANTHER" id="PTHR22777">
    <property type="entry name" value="HEMOLYSIN-RELATED"/>
    <property type="match status" value="1"/>
</dbReference>
<evidence type="ECO:0000256" key="3">
    <source>
        <dbReference type="ARBA" id="ARBA00022737"/>
    </source>
</evidence>
<evidence type="ECO:0000256" key="7">
    <source>
        <dbReference type="PROSITE-ProRule" id="PRU00703"/>
    </source>
</evidence>
<gene>
    <name evidence="12" type="ORF">H8D24_06550</name>
</gene>
<organism evidence="12 13">
    <name type="scientific">Candidatus Thiopontia autotrophica</name>
    <dbReference type="NCBI Taxonomy" id="2841688"/>
    <lineage>
        <taxon>Bacteria</taxon>
        <taxon>Pseudomonadati</taxon>
        <taxon>Pseudomonadota</taxon>
        <taxon>Gammaproteobacteria</taxon>
        <taxon>Candidatus Thiopontia</taxon>
    </lineage>
</organism>
<reference evidence="12 13" key="1">
    <citation type="submission" date="2020-08" db="EMBL/GenBank/DDBJ databases">
        <title>Bridging the membrane lipid divide: bacteria of the FCB group superphylum have the potential to synthesize archaeal ether lipids.</title>
        <authorList>
            <person name="Villanueva L."/>
            <person name="Von Meijenfeldt F.A.B."/>
            <person name="Westbye A.B."/>
            <person name="Yadav S."/>
            <person name="Hopmans E.C."/>
            <person name="Dutilh B.E."/>
            <person name="Sinninghe Damste J.S."/>
        </authorList>
    </citation>
    <scope>NUCLEOTIDE SEQUENCE [LARGE SCALE GENOMIC DNA]</scope>
    <source>
        <strain evidence="12">NIOZ-UU100</strain>
    </source>
</reference>
<dbReference type="InterPro" id="IPR002550">
    <property type="entry name" value="CNNM"/>
</dbReference>
<comment type="subcellular location">
    <subcellularLocation>
        <location evidence="1">Membrane</location>
        <topology evidence="1">Multi-pass membrane protein</topology>
    </subcellularLocation>
</comment>
<comment type="caution">
    <text evidence="12">The sequence shown here is derived from an EMBL/GenBank/DDBJ whole genome shotgun (WGS) entry which is preliminary data.</text>
</comment>
<dbReference type="InterPro" id="IPR046342">
    <property type="entry name" value="CBS_dom_sf"/>
</dbReference>
<feature type="transmembrane region" description="Helical" evidence="9">
    <location>
        <begin position="88"/>
        <end position="107"/>
    </location>
</feature>
<dbReference type="Gene3D" id="3.10.580.10">
    <property type="entry name" value="CBS-domain"/>
    <property type="match status" value="1"/>
</dbReference>
<evidence type="ECO:0000256" key="4">
    <source>
        <dbReference type="ARBA" id="ARBA00022989"/>
    </source>
</evidence>
<keyword evidence="4 8" id="KW-1133">Transmembrane helix</keyword>
<evidence type="ECO:0000259" key="11">
    <source>
        <dbReference type="PROSITE" id="PS51846"/>
    </source>
</evidence>
<evidence type="ECO:0000256" key="1">
    <source>
        <dbReference type="ARBA" id="ARBA00004141"/>
    </source>
</evidence>
<keyword evidence="3" id="KW-0677">Repeat</keyword>
<keyword evidence="6 8" id="KW-0472">Membrane</keyword>
<evidence type="ECO:0000256" key="5">
    <source>
        <dbReference type="ARBA" id="ARBA00023122"/>
    </source>
</evidence>
<keyword evidence="2 8" id="KW-0812">Transmembrane</keyword>
<feature type="domain" description="CNNM transmembrane" evidence="11">
    <location>
        <begin position="1"/>
        <end position="179"/>
    </location>
</feature>
<sequence length="354" mass="39859">MTILILYVAVALLFSFLCSIAEAVLLRVTTAHIRGLEQEGRISGSLLRELKGDINKPLAAILTLNTIAHTVGAVGAGAQAVLVFGNAWVGLFSAILTLMILVFSEIIPKTLGATYWRALAGVTAQGLRFLIKMLYPFVVLSELLTRGISRNKKIEGFNREEFAAMAELGEQEGQLEERESRILKNMFRLHETIVTDVMTPRPVVFSLPESLTVYEYFDNHYDSRFSRIPVYAENDEMFTGFVLKDDLLLAQARNNTDNKLESYRRNLHTLSDKTSLSDAFDEVLHQRAHIMVIIDEYGGMEGIITMEDILETLLGLEIMDESDKTADMQQYARRMWKKRAQAMGITLPKDEDSI</sequence>
<dbReference type="Proteomes" id="UP000654401">
    <property type="component" value="Unassembled WGS sequence"/>
</dbReference>
<protein>
    <submittedName>
        <fullName evidence="12">HlyC/CorC family transporter</fullName>
    </submittedName>
</protein>
<dbReference type="PROSITE" id="PS51846">
    <property type="entry name" value="CNNM"/>
    <property type="match status" value="1"/>
</dbReference>
<feature type="domain" description="CBS" evidence="10">
    <location>
        <begin position="263"/>
        <end position="321"/>
    </location>
</feature>
<dbReference type="GO" id="GO:0005886">
    <property type="term" value="C:plasma membrane"/>
    <property type="evidence" value="ECO:0007669"/>
    <property type="project" value="TreeGrafter"/>
</dbReference>
<dbReference type="Pfam" id="PF01595">
    <property type="entry name" value="CNNM"/>
    <property type="match status" value="1"/>
</dbReference>
<dbReference type="CDD" id="cd04590">
    <property type="entry name" value="CBS_pair_CorC_HlyC_assoc"/>
    <property type="match status" value="1"/>
</dbReference>
<evidence type="ECO:0000313" key="12">
    <source>
        <dbReference type="EMBL" id="MBC8520047.1"/>
    </source>
</evidence>
<evidence type="ECO:0000313" key="13">
    <source>
        <dbReference type="Proteomes" id="UP000654401"/>
    </source>
</evidence>
<dbReference type="Pfam" id="PF00571">
    <property type="entry name" value="CBS"/>
    <property type="match status" value="1"/>
</dbReference>
<dbReference type="InterPro" id="IPR044751">
    <property type="entry name" value="Ion_transp-like_CBS"/>
</dbReference>
<dbReference type="EMBL" id="JACNFK010000034">
    <property type="protein sequence ID" value="MBC8520047.1"/>
    <property type="molecule type" value="Genomic_DNA"/>
</dbReference>
<evidence type="ECO:0000256" key="8">
    <source>
        <dbReference type="PROSITE-ProRule" id="PRU01193"/>
    </source>
</evidence>
<accession>A0A8J6P8Z2</accession>
<dbReference type="InterPro" id="IPR000644">
    <property type="entry name" value="CBS_dom"/>
</dbReference>
<dbReference type="PANTHER" id="PTHR22777:SF4">
    <property type="entry name" value="UPF0053 PROTEIN SLL1254"/>
    <property type="match status" value="1"/>
</dbReference>
<keyword evidence="5 7" id="KW-0129">CBS domain</keyword>
<evidence type="ECO:0000256" key="2">
    <source>
        <dbReference type="ARBA" id="ARBA00022692"/>
    </source>
</evidence>
<name>A0A8J6P8Z2_9GAMM</name>
<dbReference type="SUPFAM" id="SSF54631">
    <property type="entry name" value="CBS-domain pair"/>
    <property type="match status" value="1"/>
</dbReference>
<proteinExistence type="predicted"/>
<evidence type="ECO:0000256" key="6">
    <source>
        <dbReference type="ARBA" id="ARBA00023136"/>
    </source>
</evidence>
<dbReference type="AlphaFoldDB" id="A0A8J6P8Z2"/>
<feature type="domain" description="CBS" evidence="10">
    <location>
        <begin position="198"/>
        <end position="258"/>
    </location>
</feature>
<evidence type="ECO:0000259" key="10">
    <source>
        <dbReference type="PROSITE" id="PS51371"/>
    </source>
</evidence>
<evidence type="ECO:0000256" key="9">
    <source>
        <dbReference type="SAM" id="Phobius"/>
    </source>
</evidence>